<dbReference type="Pfam" id="PF11738">
    <property type="entry name" value="DUF3298"/>
    <property type="match status" value="1"/>
</dbReference>
<dbReference type="Pfam" id="PF13739">
    <property type="entry name" value="PdaC"/>
    <property type="match status" value="1"/>
</dbReference>
<dbReference type="PROSITE" id="PS51257">
    <property type="entry name" value="PROKAR_LIPOPROTEIN"/>
    <property type="match status" value="1"/>
</dbReference>
<keyword evidence="1" id="KW-0732">Signal</keyword>
<evidence type="ECO:0000313" key="5">
    <source>
        <dbReference type="Proteomes" id="UP000219374"/>
    </source>
</evidence>
<feature type="domain" description="Deacetylase PdaC" evidence="3">
    <location>
        <begin position="60"/>
        <end position="141"/>
    </location>
</feature>
<dbReference type="AlphaFoldDB" id="A0A286CXB1"/>
<dbReference type="RefSeq" id="WP_425479643.1">
    <property type="nucleotide sequence ID" value="NZ_OCND01000001.1"/>
</dbReference>
<feature type="domain" description="DUF3298" evidence="2">
    <location>
        <begin position="235"/>
        <end position="260"/>
    </location>
</feature>
<feature type="chain" id="PRO_5013261846" description="DUF3298 domain-containing protein" evidence="1">
    <location>
        <begin position="23"/>
        <end position="278"/>
    </location>
</feature>
<dbReference type="Proteomes" id="UP000219374">
    <property type="component" value="Unassembled WGS sequence"/>
</dbReference>
<name>A0A286CXB1_9GAMM</name>
<evidence type="ECO:0000259" key="3">
    <source>
        <dbReference type="Pfam" id="PF13739"/>
    </source>
</evidence>
<sequence>MKPCLKPACLAIALLAALVACKRDEPGAATPPPAGADSAAAPAEGDPAAALELKDVIESNDRYIIGISYPPAVNKYPGLARAVAEYSEAARAELMQAVDGLGNDKPSAPYELSLSYQLLLETPRLVVVSADGSSYTGGAHGQPLVGRFVWLPQQDKLLTVDELLPTADGLVAVSNYAREQLHTAVSLRVEADDLPPIERAQLVKSADRMIDEGTRPDAGNFGQFQPQLGVDGKIRALRFVFPPYQVGPYSDGTQTVDVPASVLLPHVAPEYADLFARG</sequence>
<dbReference type="InterPro" id="IPR037126">
    <property type="entry name" value="PdaC/RsiV-like_sf"/>
</dbReference>
<reference evidence="4 5" key="1">
    <citation type="submission" date="2017-09" db="EMBL/GenBank/DDBJ databases">
        <authorList>
            <person name="Ehlers B."/>
            <person name="Leendertz F.H."/>
        </authorList>
    </citation>
    <scope>NUCLEOTIDE SEQUENCE [LARGE SCALE GENOMIC DNA]</scope>
    <source>
        <strain evidence="4 5">CGMCC 1.10978</strain>
    </source>
</reference>
<evidence type="ECO:0000256" key="1">
    <source>
        <dbReference type="SAM" id="SignalP"/>
    </source>
</evidence>
<organism evidence="4 5">
    <name type="scientific">Pseudoxanthomonas wuyuanensis</name>
    <dbReference type="NCBI Taxonomy" id="1073196"/>
    <lineage>
        <taxon>Bacteria</taxon>
        <taxon>Pseudomonadati</taxon>
        <taxon>Pseudomonadota</taxon>
        <taxon>Gammaproteobacteria</taxon>
        <taxon>Lysobacterales</taxon>
        <taxon>Lysobacteraceae</taxon>
        <taxon>Pseudoxanthomonas</taxon>
    </lineage>
</organism>
<dbReference type="Gene3D" id="3.90.640.20">
    <property type="entry name" value="Heat-shock cognate protein, ATPase"/>
    <property type="match status" value="1"/>
</dbReference>
<gene>
    <name evidence="4" type="ORF">SAMN06296416_101408</name>
</gene>
<evidence type="ECO:0008006" key="6">
    <source>
        <dbReference type="Google" id="ProtNLM"/>
    </source>
</evidence>
<keyword evidence="5" id="KW-1185">Reference proteome</keyword>
<accession>A0A286CXB1</accession>
<dbReference type="InterPro" id="IPR021729">
    <property type="entry name" value="DUF3298"/>
</dbReference>
<proteinExistence type="predicted"/>
<protein>
    <recommendedName>
        <fullName evidence="6">DUF3298 domain-containing protein</fullName>
    </recommendedName>
</protein>
<evidence type="ECO:0000313" key="4">
    <source>
        <dbReference type="EMBL" id="SOD51018.1"/>
    </source>
</evidence>
<feature type="signal peptide" evidence="1">
    <location>
        <begin position="1"/>
        <end position="22"/>
    </location>
</feature>
<dbReference type="Gene3D" id="3.30.565.40">
    <property type="entry name" value="Fervidobacterium nodosum Rt17-B1 like"/>
    <property type="match status" value="1"/>
</dbReference>
<dbReference type="InterPro" id="IPR025303">
    <property type="entry name" value="PdaC"/>
</dbReference>
<dbReference type="EMBL" id="OCND01000001">
    <property type="protein sequence ID" value="SOD51018.1"/>
    <property type="molecule type" value="Genomic_DNA"/>
</dbReference>
<evidence type="ECO:0000259" key="2">
    <source>
        <dbReference type="Pfam" id="PF11738"/>
    </source>
</evidence>